<dbReference type="STRING" id="505345.QV06_07635"/>
<evidence type="ECO:0000313" key="2">
    <source>
        <dbReference type="EMBL" id="OBX04222.1"/>
    </source>
</evidence>
<dbReference type="RefSeq" id="WP_065237619.1">
    <property type="nucleotide sequence ID" value="NZ_JTJR01000029.1"/>
</dbReference>
<dbReference type="Gene3D" id="3.40.630.10">
    <property type="entry name" value="Zn peptidases"/>
    <property type="match status" value="1"/>
</dbReference>
<reference evidence="2 3" key="1">
    <citation type="submission" date="2014-11" db="EMBL/GenBank/DDBJ databases">
        <title>Pan-genome of Gallibacterium spp.</title>
        <authorList>
            <person name="Kudirkiene E."/>
            <person name="Bojesen A.M."/>
        </authorList>
    </citation>
    <scope>NUCLEOTIDE SEQUENCE [LARGE SCALE GENOMIC DNA]</scope>
    <source>
        <strain evidence="2 3">59/S3/89</strain>
    </source>
</reference>
<proteinExistence type="predicted"/>
<comment type="caution">
    <text evidence="2">The sequence shown here is derived from an EMBL/GenBank/DDBJ whole genome shotgun (WGS) entry which is preliminary data.</text>
</comment>
<dbReference type="SUPFAM" id="SSF53187">
    <property type="entry name" value="Zn-dependent exopeptidases"/>
    <property type="match status" value="1"/>
</dbReference>
<dbReference type="PANTHER" id="PTHR42994:SF1">
    <property type="entry name" value="PEPTIDASE T"/>
    <property type="match status" value="1"/>
</dbReference>
<evidence type="ECO:0008006" key="4">
    <source>
        <dbReference type="Google" id="ProtNLM"/>
    </source>
</evidence>
<dbReference type="GO" id="GO:0005829">
    <property type="term" value="C:cytosol"/>
    <property type="evidence" value="ECO:0007669"/>
    <property type="project" value="TreeGrafter"/>
</dbReference>
<comment type="cofactor">
    <cofactor evidence="1">
        <name>Zn(2+)</name>
        <dbReference type="ChEBI" id="CHEBI:29105"/>
    </cofactor>
</comment>
<name>A0A1A7PR71_9PAST</name>
<dbReference type="PANTHER" id="PTHR42994">
    <property type="entry name" value="PEPTIDASE T"/>
    <property type="match status" value="1"/>
</dbReference>
<organism evidence="2 3">
    <name type="scientific">Gallibacterium genomosp. 3</name>
    <dbReference type="NCBI Taxonomy" id="505345"/>
    <lineage>
        <taxon>Bacteria</taxon>
        <taxon>Pseudomonadati</taxon>
        <taxon>Pseudomonadota</taxon>
        <taxon>Gammaproteobacteria</taxon>
        <taxon>Pasteurellales</taxon>
        <taxon>Pasteurellaceae</taxon>
        <taxon>Gallibacterium</taxon>
    </lineage>
</organism>
<evidence type="ECO:0000313" key="3">
    <source>
        <dbReference type="Proteomes" id="UP000092626"/>
    </source>
</evidence>
<protein>
    <recommendedName>
        <fullName evidence="4">Peptidase T</fullName>
    </recommendedName>
</protein>
<dbReference type="AlphaFoldDB" id="A0A1A7PR71"/>
<dbReference type="EMBL" id="JTJR01000029">
    <property type="protein sequence ID" value="OBX04222.1"/>
    <property type="molecule type" value="Genomic_DNA"/>
</dbReference>
<evidence type="ECO:0000256" key="1">
    <source>
        <dbReference type="ARBA" id="ARBA00001947"/>
    </source>
</evidence>
<dbReference type="Proteomes" id="UP000092626">
    <property type="component" value="Unassembled WGS sequence"/>
</dbReference>
<dbReference type="GO" id="GO:0045148">
    <property type="term" value="F:tripeptide aminopeptidase activity"/>
    <property type="evidence" value="ECO:0007669"/>
    <property type="project" value="TreeGrafter"/>
</dbReference>
<dbReference type="PATRIC" id="fig|505345.6.peg.1558"/>
<accession>A0A1A7PR71</accession>
<gene>
    <name evidence="2" type="ORF">QV06_07635</name>
</gene>
<sequence>MIEHLTQYVKTYTTSDPKNSTVLSTPQQWDLLHLLKDELRLMGLTEITLDDNGYLFTTLPANIKENEVVL</sequence>